<gene>
    <name evidence="3" type="ORF">RUM44_001972</name>
</gene>
<proteinExistence type="predicted"/>
<feature type="region of interest" description="Disordered" evidence="1">
    <location>
        <begin position="86"/>
        <end position="132"/>
    </location>
</feature>
<feature type="compositionally biased region" description="Basic residues" evidence="1">
    <location>
        <begin position="100"/>
        <end position="117"/>
    </location>
</feature>
<dbReference type="InterPro" id="IPR008993">
    <property type="entry name" value="TIMP-like_OB-fold"/>
</dbReference>
<organism evidence="3 4">
    <name type="scientific">Polyplax serrata</name>
    <name type="common">Common mouse louse</name>
    <dbReference type="NCBI Taxonomy" id="468196"/>
    <lineage>
        <taxon>Eukaryota</taxon>
        <taxon>Metazoa</taxon>
        <taxon>Ecdysozoa</taxon>
        <taxon>Arthropoda</taxon>
        <taxon>Hexapoda</taxon>
        <taxon>Insecta</taxon>
        <taxon>Pterygota</taxon>
        <taxon>Neoptera</taxon>
        <taxon>Paraneoptera</taxon>
        <taxon>Psocodea</taxon>
        <taxon>Troctomorpha</taxon>
        <taxon>Phthiraptera</taxon>
        <taxon>Anoplura</taxon>
        <taxon>Polyplacidae</taxon>
        <taxon>Polyplax</taxon>
    </lineage>
</organism>
<feature type="chain" id="PRO_5045593932" evidence="2">
    <location>
        <begin position="22"/>
        <end position="257"/>
    </location>
</feature>
<accession>A0ABR1ALJ7</accession>
<name>A0ABR1ALJ7_POLSC</name>
<reference evidence="3 4" key="1">
    <citation type="submission" date="2023-09" db="EMBL/GenBank/DDBJ databases">
        <title>Genomes of two closely related lineages of the louse Polyplax serrata with different host specificities.</title>
        <authorList>
            <person name="Martinu J."/>
            <person name="Tarabai H."/>
            <person name="Stefka J."/>
            <person name="Hypsa V."/>
        </authorList>
    </citation>
    <scope>NUCLEOTIDE SEQUENCE [LARGE SCALE GENOMIC DNA]</scope>
    <source>
        <strain evidence="3">98ZLc_SE</strain>
    </source>
</reference>
<feature type="signal peptide" evidence="2">
    <location>
        <begin position="1"/>
        <end position="21"/>
    </location>
</feature>
<protein>
    <submittedName>
        <fullName evidence="3">Uncharacterized protein</fullName>
    </submittedName>
</protein>
<evidence type="ECO:0000256" key="1">
    <source>
        <dbReference type="SAM" id="MobiDB-lite"/>
    </source>
</evidence>
<comment type="caution">
    <text evidence="3">The sequence shown here is derived from an EMBL/GenBank/DDBJ whole genome shotgun (WGS) entry which is preliminary data.</text>
</comment>
<evidence type="ECO:0000313" key="3">
    <source>
        <dbReference type="EMBL" id="KAK6622165.1"/>
    </source>
</evidence>
<feature type="compositionally biased region" description="Basic and acidic residues" evidence="1">
    <location>
        <begin position="86"/>
        <end position="99"/>
    </location>
</feature>
<keyword evidence="4" id="KW-1185">Reference proteome</keyword>
<dbReference type="Proteomes" id="UP001359485">
    <property type="component" value="Unassembled WGS sequence"/>
</dbReference>
<keyword evidence="2" id="KW-0732">Signal</keyword>
<evidence type="ECO:0000313" key="4">
    <source>
        <dbReference type="Proteomes" id="UP001359485"/>
    </source>
</evidence>
<sequence>MGPIKLLGLLVVLISICSTSGFLYADDDSVIPYSTIRMRRRLFAKRRHRNICNLENDEKNNEKLREVVGKSDFVFTGKVVNYHVEEEPKKLKKRDNDRREKHRRLKRPRGGSSKRKGPPQMTTPAEFATDATPADVRNTIDVNLSLERPDRAEMFVVEVKRVIKGAEELSGVDRVVVRVPKEFVSGLEITSDPRLNTNCVEFHPVLKVRQTAILLTRKLNGNKFLELTYFPVAMTLRHLDRVDAAVTGRIVLLTTFN</sequence>
<dbReference type="EMBL" id="JAWJWF010000047">
    <property type="protein sequence ID" value="KAK6622165.1"/>
    <property type="molecule type" value="Genomic_DNA"/>
</dbReference>
<dbReference type="Gene3D" id="2.40.50.120">
    <property type="match status" value="1"/>
</dbReference>
<evidence type="ECO:0000256" key="2">
    <source>
        <dbReference type="SAM" id="SignalP"/>
    </source>
</evidence>